<dbReference type="AlphaFoldDB" id="A0A0F2MD32"/>
<evidence type="ECO:0000313" key="2">
    <source>
        <dbReference type="Proteomes" id="UP000033710"/>
    </source>
</evidence>
<dbReference type="RefSeq" id="XP_016589650.1">
    <property type="nucleotide sequence ID" value="XM_016737248.1"/>
</dbReference>
<gene>
    <name evidence="1" type="ORF">SPSK_11028</name>
</gene>
<dbReference type="GeneID" id="27672525"/>
<proteinExistence type="predicted"/>
<reference evidence="1 2" key="2">
    <citation type="journal article" date="2015" name="Eukaryot. Cell">
        <title>Asexual propagation of a virulent clone complex in a human and feline outbreak of sporotrichosis.</title>
        <authorList>
            <person name="Teixeira Mde M."/>
            <person name="Rodrigues A.M."/>
            <person name="Tsui C.K."/>
            <person name="de Almeida L.G."/>
            <person name="Van Diepeningen A.D."/>
            <person name="van den Ende B.G."/>
            <person name="Fernandes G.F."/>
            <person name="Kano R."/>
            <person name="Hamelin R.C."/>
            <person name="Lopes-Bezerra L.M."/>
            <person name="Vasconcelos A.T."/>
            <person name="de Hoog S."/>
            <person name="de Camargo Z.P."/>
            <person name="Felipe M.S."/>
        </authorList>
    </citation>
    <scope>NUCLEOTIDE SEQUENCE [LARGE SCALE GENOMIC DNA]</scope>
    <source>
        <strain evidence="1 2">1099-18</strain>
    </source>
</reference>
<sequence length="55" mass="5929">MGEELRTEFAPVYYADRASTTALGTKTLGNSASSASAHKKGVQDDDFDAWELYGV</sequence>
<accession>A0A0F2MD32</accession>
<dbReference type="EMBL" id="AXCR01000005">
    <property type="protein sequence ID" value="KJR86974.1"/>
    <property type="molecule type" value="Genomic_DNA"/>
</dbReference>
<name>A0A0F2MD32_SPOSC</name>
<dbReference type="VEuPathDB" id="FungiDB:SPSK_11028"/>
<reference evidence="1 2" key="1">
    <citation type="journal article" date="2014" name="BMC Genomics">
        <title>Comparative genomics of the major fungal agents of human and animal Sporotrichosis: Sporothrix schenckii and Sporothrix brasiliensis.</title>
        <authorList>
            <person name="Teixeira M.M."/>
            <person name="de Almeida L.G."/>
            <person name="Kubitschek-Barreira P."/>
            <person name="Alves F.L."/>
            <person name="Kioshima E.S."/>
            <person name="Abadio A.K."/>
            <person name="Fernandes L."/>
            <person name="Derengowski L.S."/>
            <person name="Ferreira K.S."/>
            <person name="Souza R.C."/>
            <person name="Ruiz J.C."/>
            <person name="de Andrade N.C."/>
            <person name="Paes H.C."/>
            <person name="Nicola A.M."/>
            <person name="Albuquerque P."/>
            <person name="Gerber A.L."/>
            <person name="Martins V.P."/>
            <person name="Peconick L.D."/>
            <person name="Neto A.V."/>
            <person name="Chaucanez C.B."/>
            <person name="Silva P.A."/>
            <person name="Cunha O.L."/>
            <person name="de Oliveira F.F."/>
            <person name="dos Santos T.C."/>
            <person name="Barros A.L."/>
            <person name="Soares M.A."/>
            <person name="de Oliveira L.M."/>
            <person name="Marini M.M."/>
            <person name="Villalobos-Duno H."/>
            <person name="Cunha M.M."/>
            <person name="de Hoog S."/>
            <person name="da Silveira J.F."/>
            <person name="Henrissat B."/>
            <person name="Nino-Vega G.A."/>
            <person name="Cisalpino P.S."/>
            <person name="Mora-Montes H.M."/>
            <person name="Almeida S.R."/>
            <person name="Stajich J.E."/>
            <person name="Lopes-Bezerra L.M."/>
            <person name="Vasconcelos A.T."/>
            <person name="Felipe M.S."/>
        </authorList>
    </citation>
    <scope>NUCLEOTIDE SEQUENCE [LARGE SCALE GENOMIC DNA]</scope>
    <source>
        <strain evidence="1 2">1099-18</strain>
    </source>
</reference>
<evidence type="ECO:0000313" key="1">
    <source>
        <dbReference type="EMBL" id="KJR86974.1"/>
    </source>
</evidence>
<dbReference type="KEGG" id="ssck:SPSK_11028"/>
<dbReference type="Proteomes" id="UP000033710">
    <property type="component" value="Unassembled WGS sequence"/>
</dbReference>
<protein>
    <submittedName>
        <fullName evidence="1">Uncharacterized protein</fullName>
    </submittedName>
</protein>
<organism evidence="1 2">
    <name type="scientific">Sporothrix schenckii 1099-18</name>
    <dbReference type="NCBI Taxonomy" id="1397361"/>
    <lineage>
        <taxon>Eukaryota</taxon>
        <taxon>Fungi</taxon>
        <taxon>Dikarya</taxon>
        <taxon>Ascomycota</taxon>
        <taxon>Pezizomycotina</taxon>
        <taxon>Sordariomycetes</taxon>
        <taxon>Sordariomycetidae</taxon>
        <taxon>Ophiostomatales</taxon>
        <taxon>Ophiostomataceae</taxon>
        <taxon>Sporothrix</taxon>
    </lineage>
</organism>
<comment type="caution">
    <text evidence="1">The sequence shown here is derived from an EMBL/GenBank/DDBJ whole genome shotgun (WGS) entry which is preliminary data.</text>
</comment>